<name>A0ABN1Z5F9_9ACTN</name>
<keyword evidence="3" id="KW-1185">Reference proteome</keyword>
<dbReference type="EMBL" id="BAAAIZ010000084">
    <property type="protein sequence ID" value="GAA1431064.1"/>
    <property type="molecule type" value="Genomic_DNA"/>
</dbReference>
<gene>
    <name evidence="2" type="ORF">GCM10009601_49420</name>
</gene>
<organism evidence="2 3">
    <name type="scientific">Streptomyces thermospinosisporus</name>
    <dbReference type="NCBI Taxonomy" id="161482"/>
    <lineage>
        <taxon>Bacteria</taxon>
        <taxon>Bacillati</taxon>
        <taxon>Actinomycetota</taxon>
        <taxon>Actinomycetes</taxon>
        <taxon>Kitasatosporales</taxon>
        <taxon>Streptomycetaceae</taxon>
        <taxon>Streptomyces</taxon>
    </lineage>
</organism>
<sequence length="56" mass="5973">MAGTCTGYLIQADREPTPLPSLSQPELKRATGPASWGGTEAVPFWQTVTLQAQLLS</sequence>
<reference evidence="2 3" key="1">
    <citation type="journal article" date="2019" name="Int. J. Syst. Evol. Microbiol.">
        <title>The Global Catalogue of Microorganisms (GCM) 10K type strain sequencing project: providing services to taxonomists for standard genome sequencing and annotation.</title>
        <authorList>
            <consortium name="The Broad Institute Genomics Platform"/>
            <consortium name="The Broad Institute Genome Sequencing Center for Infectious Disease"/>
            <person name="Wu L."/>
            <person name="Ma J."/>
        </authorList>
    </citation>
    <scope>NUCLEOTIDE SEQUENCE [LARGE SCALE GENOMIC DNA]</scope>
    <source>
        <strain evidence="2 3">JCM 11756</strain>
    </source>
</reference>
<accession>A0ABN1Z5F9</accession>
<protein>
    <submittedName>
        <fullName evidence="2">Uncharacterized protein</fullName>
    </submittedName>
</protein>
<dbReference type="RefSeq" id="WP_344015318.1">
    <property type="nucleotide sequence ID" value="NZ_BAAAIZ010000084.1"/>
</dbReference>
<proteinExistence type="predicted"/>
<feature type="region of interest" description="Disordered" evidence="1">
    <location>
        <begin position="1"/>
        <end position="35"/>
    </location>
</feature>
<evidence type="ECO:0000313" key="3">
    <source>
        <dbReference type="Proteomes" id="UP001500973"/>
    </source>
</evidence>
<evidence type="ECO:0000256" key="1">
    <source>
        <dbReference type="SAM" id="MobiDB-lite"/>
    </source>
</evidence>
<dbReference type="Proteomes" id="UP001500973">
    <property type="component" value="Unassembled WGS sequence"/>
</dbReference>
<evidence type="ECO:0000313" key="2">
    <source>
        <dbReference type="EMBL" id="GAA1431064.1"/>
    </source>
</evidence>
<comment type="caution">
    <text evidence="2">The sequence shown here is derived from an EMBL/GenBank/DDBJ whole genome shotgun (WGS) entry which is preliminary data.</text>
</comment>